<dbReference type="GeneID" id="63694676"/>
<accession>A0A017SS53</accession>
<dbReference type="EMBL" id="KK088411">
    <property type="protein sequence ID" value="EYE99827.1"/>
    <property type="molecule type" value="Genomic_DNA"/>
</dbReference>
<name>A0A017SS53_ASPRC</name>
<dbReference type="OrthoDB" id="10519269at2759"/>
<dbReference type="HOGENOM" id="CLU_1885352_0_0_1"/>
<reference evidence="2" key="1">
    <citation type="journal article" date="2014" name="Nat. Commun.">
        <title>Genomic adaptations of the halophilic Dead Sea filamentous fungus Eurotium rubrum.</title>
        <authorList>
            <person name="Kis-Papo T."/>
            <person name="Weig A.R."/>
            <person name="Riley R."/>
            <person name="Persoh D."/>
            <person name="Salamov A."/>
            <person name="Sun H."/>
            <person name="Lipzen A."/>
            <person name="Wasser S.P."/>
            <person name="Rambold G."/>
            <person name="Grigoriev I.V."/>
            <person name="Nevo E."/>
        </authorList>
    </citation>
    <scope>NUCLEOTIDE SEQUENCE [LARGE SCALE GENOMIC DNA]</scope>
    <source>
        <strain evidence="2">CBS 135680</strain>
    </source>
</reference>
<gene>
    <name evidence="1" type="ORF">EURHEDRAFT_382864</name>
</gene>
<dbReference type="AlphaFoldDB" id="A0A017SS53"/>
<organism evidence="1 2">
    <name type="scientific">Aspergillus ruber (strain CBS 135680)</name>
    <dbReference type="NCBI Taxonomy" id="1388766"/>
    <lineage>
        <taxon>Eukaryota</taxon>
        <taxon>Fungi</taxon>
        <taxon>Dikarya</taxon>
        <taxon>Ascomycota</taxon>
        <taxon>Pezizomycotina</taxon>
        <taxon>Eurotiomycetes</taxon>
        <taxon>Eurotiomycetidae</taxon>
        <taxon>Eurotiales</taxon>
        <taxon>Aspergillaceae</taxon>
        <taxon>Aspergillus</taxon>
        <taxon>Aspergillus subgen. Aspergillus</taxon>
    </lineage>
</organism>
<keyword evidence="2" id="KW-1185">Reference proteome</keyword>
<evidence type="ECO:0000313" key="1">
    <source>
        <dbReference type="EMBL" id="EYE99827.1"/>
    </source>
</evidence>
<sequence length="135" mass="14804">MASVALRMVVDLTQIALIGSGIESAIVPAVDFAVAIVRIVMTILEWVIPHTPPSGPAEDYINSKVETMTKDLNARPQALLTYEANPNIAPNPNSTQIQITISNKTEDTLKFKSLNVRLEVGYTATALFKKLQNRR</sequence>
<evidence type="ECO:0000313" key="2">
    <source>
        <dbReference type="Proteomes" id="UP000019804"/>
    </source>
</evidence>
<dbReference type="RefSeq" id="XP_040643515.1">
    <property type="nucleotide sequence ID" value="XM_040779552.1"/>
</dbReference>
<proteinExistence type="predicted"/>
<dbReference type="Proteomes" id="UP000019804">
    <property type="component" value="Unassembled WGS sequence"/>
</dbReference>
<protein>
    <submittedName>
        <fullName evidence="1">Uncharacterized protein</fullName>
    </submittedName>
</protein>